<dbReference type="PROSITE" id="PS50110">
    <property type="entry name" value="RESPONSE_REGULATORY"/>
    <property type="match status" value="1"/>
</dbReference>
<comment type="caution">
    <text evidence="6">The sequence shown here is derived from an EMBL/GenBank/DDBJ whole genome shotgun (WGS) entry which is preliminary data.</text>
</comment>
<feature type="domain" description="Response regulatory" evidence="5">
    <location>
        <begin position="17"/>
        <end position="133"/>
    </location>
</feature>
<proteinExistence type="predicted"/>
<dbReference type="GO" id="GO:0006355">
    <property type="term" value="P:regulation of DNA-templated transcription"/>
    <property type="evidence" value="ECO:0007669"/>
    <property type="project" value="InterPro"/>
</dbReference>
<evidence type="ECO:0000313" key="6">
    <source>
        <dbReference type="EMBL" id="MBR7746819.1"/>
    </source>
</evidence>
<keyword evidence="2" id="KW-0238">DNA-binding</keyword>
<dbReference type="RefSeq" id="WP_212684127.1">
    <property type="nucleotide sequence ID" value="NZ_JAGSPM010000005.1"/>
</dbReference>
<gene>
    <name evidence="6" type="ORF">KDM92_09525</name>
</gene>
<accession>A0A941DDN9</accession>
<dbReference type="InterPro" id="IPR011006">
    <property type="entry name" value="CheY-like_superfamily"/>
</dbReference>
<dbReference type="CDD" id="cd17535">
    <property type="entry name" value="REC_NarL-like"/>
    <property type="match status" value="1"/>
</dbReference>
<evidence type="ECO:0000259" key="5">
    <source>
        <dbReference type="PROSITE" id="PS50110"/>
    </source>
</evidence>
<feature type="modified residue" description="4-aspartylphosphate" evidence="3">
    <location>
        <position position="67"/>
    </location>
</feature>
<evidence type="ECO:0000256" key="1">
    <source>
        <dbReference type="ARBA" id="ARBA00022553"/>
    </source>
</evidence>
<dbReference type="PRINTS" id="PR00038">
    <property type="entry name" value="HTHLUXR"/>
</dbReference>
<keyword evidence="1 3" id="KW-0597">Phosphoprotein</keyword>
<dbReference type="PANTHER" id="PTHR43214:SF43">
    <property type="entry name" value="TWO-COMPONENT RESPONSE REGULATOR"/>
    <property type="match status" value="1"/>
</dbReference>
<keyword evidence="7" id="KW-1185">Reference proteome</keyword>
<dbReference type="Gene3D" id="3.40.50.2300">
    <property type="match status" value="1"/>
</dbReference>
<dbReference type="SMART" id="SM00448">
    <property type="entry name" value="REC"/>
    <property type="match status" value="1"/>
</dbReference>
<dbReference type="CDD" id="cd06170">
    <property type="entry name" value="LuxR_C_like"/>
    <property type="match status" value="1"/>
</dbReference>
<protein>
    <submittedName>
        <fullName evidence="6">Response regulator transcription factor</fullName>
    </submittedName>
</protein>
<dbReference type="PROSITE" id="PS50043">
    <property type="entry name" value="HTH_LUXR_2"/>
    <property type="match status" value="1"/>
</dbReference>
<dbReference type="GO" id="GO:0003677">
    <property type="term" value="F:DNA binding"/>
    <property type="evidence" value="ECO:0007669"/>
    <property type="project" value="UniProtKB-KW"/>
</dbReference>
<dbReference type="InterPro" id="IPR039420">
    <property type="entry name" value="WalR-like"/>
</dbReference>
<dbReference type="SMART" id="SM00421">
    <property type="entry name" value="HTH_LUXR"/>
    <property type="match status" value="1"/>
</dbReference>
<dbReference type="Proteomes" id="UP000680158">
    <property type="component" value="Unassembled WGS sequence"/>
</dbReference>
<evidence type="ECO:0000256" key="3">
    <source>
        <dbReference type="PROSITE-ProRule" id="PRU00169"/>
    </source>
</evidence>
<dbReference type="AlphaFoldDB" id="A0A941DDN9"/>
<name>A0A941DDN9_9BURK</name>
<dbReference type="SUPFAM" id="SSF52172">
    <property type="entry name" value="CheY-like"/>
    <property type="match status" value="1"/>
</dbReference>
<feature type="domain" description="HTH luxR-type" evidence="4">
    <location>
        <begin position="155"/>
        <end position="220"/>
    </location>
</feature>
<dbReference type="PROSITE" id="PS00622">
    <property type="entry name" value="HTH_LUXR_1"/>
    <property type="match status" value="1"/>
</dbReference>
<dbReference type="InterPro" id="IPR000792">
    <property type="entry name" value="Tscrpt_reg_LuxR_C"/>
</dbReference>
<dbReference type="Pfam" id="PF00072">
    <property type="entry name" value="Response_reg"/>
    <property type="match status" value="1"/>
</dbReference>
<evidence type="ECO:0000313" key="7">
    <source>
        <dbReference type="Proteomes" id="UP000680158"/>
    </source>
</evidence>
<dbReference type="InterPro" id="IPR016032">
    <property type="entry name" value="Sig_transdc_resp-reg_C-effctor"/>
</dbReference>
<dbReference type="SUPFAM" id="SSF46894">
    <property type="entry name" value="C-terminal effector domain of the bipartite response regulators"/>
    <property type="match status" value="1"/>
</dbReference>
<sequence>MQNQDSNRPQSNPQTIRVLLADDHPIVMTGFAMTLAAEGMEVVGQAKTPTEAVQQFFATQADVIVLDIRFGAEMTGLDAAKQILEKQAEAQIVFLSQFDQDALIKETYRLGAKAFVTKDCDPADLAIAVRRAAQGELYFMPSIAERLANLSVRGDTSPQTVLDERSLAIFKLMAEGLTNVEIAEKLDLSQKTISNISQSVKEKLGVHRPALITKLAVKYGLIEP</sequence>
<dbReference type="PANTHER" id="PTHR43214">
    <property type="entry name" value="TWO-COMPONENT RESPONSE REGULATOR"/>
    <property type="match status" value="1"/>
</dbReference>
<dbReference type="Pfam" id="PF00196">
    <property type="entry name" value="GerE"/>
    <property type="match status" value="1"/>
</dbReference>
<evidence type="ECO:0000256" key="2">
    <source>
        <dbReference type="ARBA" id="ARBA00023125"/>
    </source>
</evidence>
<dbReference type="InterPro" id="IPR058245">
    <property type="entry name" value="NreC/VraR/RcsB-like_REC"/>
</dbReference>
<dbReference type="GO" id="GO:0000160">
    <property type="term" value="P:phosphorelay signal transduction system"/>
    <property type="evidence" value="ECO:0007669"/>
    <property type="project" value="InterPro"/>
</dbReference>
<dbReference type="InterPro" id="IPR001789">
    <property type="entry name" value="Sig_transdc_resp-reg_receiver"/>
</dbReference>
<reference evidence="6 7" key="1">
    <citation type="submission" date="2021-04" db="EMBL/GenBank/DDBJ databases">
        <title>novel species isolated from subtropical streams in China.</title>
        <authorList>
            <person name="Lu H."/>
        </authorList>
    </citation>
    <scope>NUCLEOTIDE SEQUENCE [LARGE SCALE GENOMIC DNA]</scope>
    <source>
        <strain evidence="6 7">BYS107W</strain>
    </source>
</reference>
<evidence type="ECO:0000259" key="4">
    <source>
        <dbReference type="PROSITE" id="PS50043"/>
    </source>
</evidence>
<organism evidence="6 7">
    <name type="scientific">Undibacterium baiyunense</name>
    <dbReference type="NCBI Taxonomy" id="2828731"/>
    <lineage>
        <taxon>Bacteria</taxon>
        <taxon>Pseudomonadati</taxon>
        <taxon>Pseudomonadota</taxon>
        <taxon>Betaproteobacteria</taxon>
        <taxon>Burkholderiales</taxon>
        <taxon>Oxalobacteraceae</taxon>
        <taxon>Undibacterium</taxon>
    </lineage>
</organism>
<dbReference type="EMBL" id="JAGSPM010000005">
    <property type="protein sequence ID" value="MBR7746819.1"/>
    <property type="molecule type" value="Genomic_DNA"/>
</dbReference>